<gene>
    <name evidence="9" type="ORF">LWI28_019236</name>
</gene>
<dbReference type="InterPro" id="IPR027329">
    <property type="entry name" value="TPX2_C"/>
</dbReference>
<feature type="compositionally biased region" description="Basic and acidic residues" evidence="6">
    <location>
        <begin position="247"/>
        <end position="257"/>
    </location>
</feature>
<dbReference type="Proteomes" id="UP001064489">
    <property type="component" value="Chromosome 6"/>
</dbReference>
<evidence type="ECO:0000256" key="5">
    <source>
        <dbReference type="ARBA" id="ARBA00023212"/>
    </source>
</evidence>
<evidence type="ECO:0000256" key="1">
    <source>
        <dbReference type="ARBA" id="ARBA00004245"/>
    </source>
</evidence>
<accession>A0AAD5JA24</accession>
<feature type="compositionally biased region" description="Polar residues" evidence="6">
    <location>
        <begin position="117"/>
        <end position="141"/>
    </location>
</feature>
<evidence type="ECO:0000313" key="10">
    <source>
        <dbReference type="Proteomes" id="UP001064489"/>
    </source>
</evidence>
<feature type="compositionally biased region" description="Polar residues" evidence="6">
    <location>
        <begin position="446"/>
        <end position="455"/>
    </location>
</feature>
<evidence type="ECO:0000256" key="6">
    <source>
        <dbReference type="SAM" id="MobiDB-lite"/>
    </source>
</evidence>
<name>A0AAD5JA24_ACENE</name>
<comment type="subcellular location">
    <subcellularLocation>
        <location evidence="1">Cytoplasm</location>
        <location evidence="1">Cytoskeleton</location>
    </subcellularLocation>
</comment>
<sequence>MDLKAAAAVAAGDPTNSSRKLFSLFVEFSSGGFDGVLIFLVLFFWVFWNGFRVCMDSDNLKVVGGLEVALQNGVYKKPVVSGQDRVVLDDVNGTAEEFTETLRLNGDSESISKLDDSGTTGEEVTEGSNANVGSNGLTVSEGSEDKADTSKQPKPHKGQSKNKNEKPSSTKNVSSTEVKKGKDGKGAEATPTVSNGLGGLNSHSKQPVKNRSFNDRQVHVSKQSGKPDAASSEGLVEKAKPKTLKKVTPENADKDAESSSSTPGDAKPRKVGALPAYGFSFKCDERAEKRREFYTKLEEKIHAKEMEKTNMQAKSKEHQEAEIKMLRKSLNFKATPMPTFYQEPPPPKVELKKIPTTRAKSPKLGRKKTSASGDLEGNSTPTFRPVRLSLDEKVTSSISAKGISPVHTKKPQRKSLPKLPSEKITLSDSKSEDSPTSPEEPKVEHTTTTPSASLTHEQESTPAVDPGEIQPQTGNEGSSPVVGEQAQPTSVQEGIEMENQVQ</sequence>
<keyword evidence="7" id="KW-0472">Membrane</keyword>
<feature type="compositionally biased region" description="Basic residues" evidence="6">
    <location>
        <begin position="407"/>
        <end position="416"/>
    </location>
</feature>
<feature type="transmembrane region" description="Helical" evidence="7">
    <location>
        <begin position="21"/>
        <end position="48"/>
    </location>
</feature>
<proteinExistence type="inferred from homology"/>
<dbReference type="PANTHER" id="PTHR31358">
    <property type="entry name" value="PROTEIN WVD2-LIKE 4"/>
    <property type="match status" value="1"/>
</dbReference>
<dbReference type="GO" id="GO:0005874">
    <property type="term" value="C:microtubule"/>
    <property type="evidence" value="ECO:0007669"/>
    <property type="project" value="UniProtKB-KW"/>
</dbReference>
<feature type="compositionally biased region" description="Basic residues" evidence="6">
    <location>
        <begin position="360"/>
        <end position="369"/>
    </location>
</feature>
<keyword evidence="5" id="KW-0206">Cytoskeleton</keyword>
<keyword evidence="3" id="KW-0963">Cytoplasm</keyword>
<keyword evidence="7" id="KW-0812">Transmembrane</keyword>
<feature type="domain" description="TPX2 C-terminal" evidence="8">
    <location>
        <begin position="279"/>
        <end position="354"/>
    </location>
</feature>
<evidence type="ECO:0000256" key="3">
    <source>
        <dbReference type="ARBA" id="ARBA00022490"/>
    </source>
</evidence>
<feature type="region of interest" description="Disordered" evidence="6">
    <location>
        <begin position="109"/>
        <end position="272"/>
    </location>
</feature>
<dbReference type="GO" id="GO:0008017">
    <property type="term" value="F:microtubule binding"/>
    <property type="evidence" value="ECO:0007669"/>
    <property type="project" value="InterPro"/>
</dbReference>
<keyword evidence="7" id="KW-1133">Transmembrane helix</keyword>
<reference evidence="9" key="1">
    <citation type="journal article" date="2022" name="Plant J.">
        <title>Strategies of tolerance reflected in two North American maple genomes.</title>
        <authorList>
            <person name="McEvoy S.L."/>
            <person name="Sezen U.U."/>
            <person name="Trouern-Trend A."/>
            <person name="McMahon S.M."/>
            <person name="Schaberg P.G."/>
            <person name="Yang J."/>
            <person name="Wegrzyn J.L."/>
            <person name="Swenson N.G."/>
        </authorList>
    </citation>
    <scope>NUCLEOTIDE SEQUENCE</scope>
    <source>
        <strain evidence="9">91603</strain>
    </source>
</reference>
<feature type="compositionally biased region" description="Polar residues" evidence="6">
    <location>
        <begin position="191"/>
        <end position="211"/>
    </location>
</feature>
<comment type="similarity">
    <text evidence="2">Belongs to the TPX2 family.</text>
</comment>
<feature type="region of interest" description="Disordered" evidence="6">
    <location>
        <begin position="335"/>
        <end position="502"/>
    </location>
</feature>
<keyword evidence="4" id="KW-0493">Microtubule</keyword>
<evidence type="ECO:0000259" key="8">
    <source>
        <dbReference type="Pfam" id="PF06886"/>
    </source>
</evidence>
<dbReference type="AlphaFoldDB" id="A0AAD5JA24"/>
<dbReference type="InterPro" id="IPR044833">
    <property type="entry name" value="WDL5/6"/>
</dbReference>
<dbReference type="PANTHER" id="PTHR31358:SF29">
    <property type="entry name" value="PROTEIN WVD2-LIKE 5-RELATED"/>
    <property type="match status" value="1"/>
</dbReference>
<keyword evidence="10" id="KW-1185">Reference proteome</keyword>
<evidence type="ECO:0000256" key="4">
    <source>
        <dbReference type="ARBA" id="ARBA00022701"/>
    </source>
</evidence>
<reference evidence="9" key="2">
    <citation type="submission" date="2023-02" db="EMBL/GenBank/DDBJ databases">
        <authorList>
            <person name="Swenson N.G."/>
            <person name="Wegrzyn J.L."/>
            <person name="Mcevoy S.L."/>
        </authorList>
    </citation>
    <scope>NUCLEOTIDE SEQUENCE</scope>
    <source>
        <strain evidence="9">91603</strain>
        <tissue evidence="9">Leaf</tissue>
    </source>
</reference>
<feature type="compositionally biased region" description="Basic and acidic residues" evidence="6">
    <location>
        <begin position="177"/>
        <end position="186"/>
    </location>
</feature>
<dbReference type="EMBL" id="JAJSOW010000004">
    <property type="protein sequence ID" value="KAI9192174.1"/>
    <property type="molecule type" value="Genomic_DNA"/>
</dbReference>
<evidence type="ECO:0000256" key="7">
    <source>
        <dbReference type="SAM" id="Phobius"/>
    </source>
</evidence>
<protein>
    <recommendedName>
        <fullName evidence="8">TPX2 C-terminal domain-containing protein</fullName>
    </recommendedName>
</protein>
<feature type="compositionally biased region" description="Basic and acidic residues" evidence="6">
    <location>
        <begin position="429"/>
        <end position="445"/>
    </location>
</feature>
<evidence type="ECO:0000256" key="2">
    <source>
        <dbReference type="ARBA" id="ARBA00005885"/>
    </source>
</evidence>
<organism evidence="9 10">
    <name type="scientific">Acer negundo</name>
    <name type="common">Box elder</name>
    <dbReference type="NCBI Taxonomy" id="4023"/>
    <lineage>
        <taxon>Eukaryota</taxon>
        <taxon>Viridiplantae</taxon>
        <taxon>Streptophyta</taxon>
        <taxon>Embryophyta</taxon>
        <taxon>Tracheophyta</taxon>
        <taxon>Spermatophyta</taxon>
        <taxon>Magnoliopsida</taxon>
        <taxon>eudicotyledons</taxon>
        <taxon>Gunneridae</taxon>
        <taxon>Pentapetalae</taxon>
        <taxon>rosids</taxon>
        <taxon>malvids</taxon>
        <taxon>Sapindales</taxon>
        <taxon>Sapindaceae</taxon>
        <taxon>Hippocastanoideae</taxon>
        <taxon>Acereae</taxon>
        <taxon>Acer</taxon>
    </lineage>
</organism>
<dbReference type="Pfam" id="PF06886">
    <property type="entry name" value="TPX2"/>
    <property type="match status" value="1"/>
</dbReference>
<evidence type="ECO:0000313" key="9">
    <source>
        <dbReference type="EMBL" id="KAI9192174.1"/>
    </source>
</evidence>
<comment type="caution">
    <text evidence="9">The sequence shown here is derived from an EMBL/GenBank/DDBJ whole genome shotgun (WGS) entry which is preliminary data.</text>
</comment>